<organism evidence="1 2">
    <name type="scientific">Pochonia chlamydosporia 170</name>
    <dbReference type="NCBI Taxonomy" id="1380566"/>
    <lineage>
        <taxon>Eukaryota</taxon>
        <taxon>Fungi</taxon>
        <taxon>Dikarya</taxon>
        <taxon>Ascomycota</taxon>
        <taxon>Pezizomycotina</taxon>
        <taxon>Sordariomycetes</taxon>
        <taxon>Hypocreomycetidae</taxon>
        <taxon>Hypocreales</taxon>
        <taxon>Clavicipitaceae</taxon>
        <taxon>Pochonia</taxon>
    </lineage>
</organism>
<dbReference type="EMBL" id="LSBJ02000006">
    <property type="protein sequence ID" value="OAQ62720.1"/>
    <property type="molecule type" value="Genomic_DNA"/>
</dbReference>
<dbReference type="AlphaFoldDB" id="A0A179FBN4"/>
<keyword evidence="2" id="KW-1185">Reference proteome</keyword>
<dbReference type="PANTHER" id="PTHR43677">
    <property type="entry name" value="SHORT-CHAIN DEHYDROGENASE/REDUCTASE"/>
    <property type="match status" value="1"/>
</dbReference>
<accession>A0A179FBN4</accession>
<dbReference type="Gene3D" id="3.90.180.10">
    <property type="entry name" value="Medium-chain alcohol dehydrogenases, catalytic domain"/>
    <property type="match status" value="1"/>
</dbReference>
<proteinExistence type="predicted"/>
<dbReference type="STRING" id="1380566.A0A179FBN4"/>
<evidence type="ECO:0000313" key="2">
    <source>
        <dbReference type="Proteomes" id="UP000078397"/>
    </source>
</evidence>
<dbReference type="RefSeq" id="XP_018140300.1">
    <property type="nucleotide sequence ID" value="XM_018292661.1"/>
</dbReference>
<dbReference type="OrthoDB" id="809632at2759"/>
<sequence>MRAAQITAWGAVPKYEPRTPPLPPPTPSQIRIRVLASGLHRLARGQVTGKHYSVSHSSLPFIPGVDGVGLTPEGDVVYFMSPSGGAFAEHVNVEKKLVVELSPDARVKQVAGLVNPGLASWMALKSRIQGLDFSKDGKLSVVILGVTTLSGKLASEFARKLGFSRVVGVARNLKEMEKLALDDTILLEEDPRRSEWSKLGDVDVVLDFLYGEPALECLKALQSARPTQYVQIGVMAGLVALLPAELLRSKNITIRGSGPGSWTMAQFAAELQHIVRAVEGLKEHALETRMLEQIEATWAEEQRTVFIL</sequence>
<gene>
    <name evidence="1" type="ORF">VFPPC_14893</name>
</gene>
<dbReference type="SUPFAM" id="SSF50129">
    <property type="entry name" value="GroES-like"/>
    <property type="match status" value="1"/>
</dbReference>
<dbReference type="InterPro" id="IPR036291">
    <property type="entry name" value="NAD(P)-bd_dom_sf"/>
</dbReference>
<name>A0A179FBN4_METCM</name>
<dbReference type="InterPro" id="IPR051397">
    <property type="entry name" value="Zn-ADH-like_protein"/>
</dbReference>
<evidence type="ECO:0000313" key="1">
    <source>
        <dbReference type="EMBL" id="OAQ62720.1"/>
    </source>
</evidence>
<dbReference type="SUPFAM" id="SSF51735">
    <property type="entry name" value="NAD(P)-binding Rossmann-fold domains"/>
    <property type="match status" value="1"/>
</dbReference>
<comment type="caution">
    <text evidence="1">The sequence shown here is derived from an EMBL/GenBank/DDBJ whole genome shotgun (WGS) entry which is preliminary data.</text>
</comment>
<dbReference type="InterPro" id="IPR011032">
    <property type="entry name" value="GroES-like_sf"/>
</dbReference>
<dbReference type="KEGG" id="pchm:VFPPC_14893"/>
<dbReference type="Proteomes" id="UP000078397">
    <property type="component" value="Unassembled WGS sequence"/>
</dbReference>
<dbReference type="PANTHER" id="PTHR43677:SF11">
    <property type="entry name" value="ZINC-CONTAINING ALCOHOL DEHYDROGENASE"/>
    <property type="match status" value="1"/>
</dbReference>
<dbReference type="GeneID" id="28856655"/>
<dbReference type="Gene3D" id="3.40.50.720">
    <property type="entry name" value="NAD(P)-binding Rossmann-like Domain"/>
    <property type="match status" value="1"/>
</dbReference>
<protein>
    <submittedName>
        <fullName evidence="1">Dehydrogenase protein</fullName>
    </submittedName>
</protein>
<dbReference type="GO" id="GO:0016491">
    <property type="term" value="F:oxidoreductase activity"/>
    <property type="evidence" value="ECO:0007669"/>
    <property type="project" value="TreeGrafter"/>
</dbReference>
<reference evidence="1 2" key="1">
    <citation type="journal article" date="2016" name="PLoS Pathog.">
        <title>Biosynthesis of antibiotic leucinostatins in bio-control fungus Purpureocillium lilacinum and their inhibition on phytophthora revealed by genome mining.</title>
        <authorList>
            <person name="Wang G."/>
            <person name="Liu Z."/>
            <person name="Lin R."/>
            <person name="Li E."/>
            <person name="Mao Z."/>
            <person name="Ling J."/>
            <person name="Yang Y."/>
            <person name="Yin W.B."/>
            <person name="Xie B."/>
        </authorList>
    </citation>
    <scope>NUCLEOTIDE SEQUENCE [LARGE SCALE GENOMIC DNA]</scope>
    <source>
        <strain evidence="1">170</strain>
    </source>
</reference>